<evidence type="ECO:0000256" key="1">
    <source>
        <dbReference type="SAM" id="SignalP"/>
    </source>
</evidence>
<dbReference type="EMBL" id="PQVF01000009">
    <property type="protein sequence ID" value="POY35812.1"/>
    <property type="molecule type" value="Genomic_DNA"/>
</dbReference>
<gene>
    <name evidence="2" type="ORF">C3K47_13755</name>
</gene>
<dbReference type="RefSeq" id="WP_103789725.1">
    <property type="nucleotide sequence ID" value="NZ_PQVF01000009.1"/>
</dbReference>
<feature type="chain" id="PRO_5015701515" description="Porin" evidence="1">
    <location>
        <begin position="21"/>
        <end position="443"/>
    </location>
</feature>
<accession>A0A2S5A0N3</accession>
<keyword evidence="3" id="KW-1185">Reference proteome</keyword>
<reference evidence="2 3" key="1">
    <citation type="submission" date="2018-01" db="EMBL/GenBank/DDBJ databases">
        <authorList>
            <person name="Gaut B.S."/>
            <person name="Morton B.R."/>
            <person name="Clegg M.T."/>
            <person name="Duvall M.R."/>
        </authorList>
    </citation>
    <scope>NUCLEOTIDE SEQUENCE [LARGE SCALE GENOMIC DNA]</scope>
    <source>
        <strain evidence="2 3">HR-AV</strain>
    </source>
</reference>
<keyword evidence="1" id="KW-0732">Signal</keyword>
<evidence type="ECO:0000313" key="3">
    <source>
        <dbReference type="Proteomes" id="UP000236893"/>
    </source>
</evidence>
<sequence>MKKVLLLVTAMVLGSGGAMAQFSNKIQNMRPYDQRGVNIFETGKTDTIPYEGMQLKLGAGFTQQFQSLKHQNPTAINSADKQANKLYALSPGFMTAQANLFIDAQLYDGIRLNVTTYLSARHHNETWVKGGYLQIDKLPFKSALLDNIMQYTTIRAGHYEVNYGDMHFRRSDAGHTLQNPFMEGLIMDAFATEIGGDIFVQKNGIFGMIGVTGGAIKGNVDSVKTAASNPDAQKAPSLIFKGGIDKQLTSDLRVRFSGSWYHNSNAGNGSLTLYGGDRSGSNYQNAMEKAYSSGTTANASTAIAFSGRLNPGYSMQVDAIMLNAFVKYSGFEFLGTYETANGRGAADLTDRKSSQYAVEGIYRFGAKENLFVGARYNAATSRLAGFTEDVKVNRFAGAAGWFITKNILMKAEYVDQQYKDFPTADYRSGGKFNGVVVEAAVSF</sequence>
<dbReference type="Proteomes" id="UP000236893">
    <property type="component" value="Unassembled WGS sequence"/>
</dbReference>
<organism evidence="2 3">
    <name type="scientific">Solitalea longa</name>
    <dbReference type="NCBI Taxonomy" id="2079460"/>
    <lineage>
        <taxon>Bacteria</taxon>
        <taxon>Pseudomonadati</taxon>
        <taxon>Bacteroidota</taxon>
        <taxon>Sphingobacteriia</taxon>
        <taxon>Sphingobacteriales</taxon>
        <taxon>Sphingobacteriaceae</taxon>
        <taxon>Solitalea</taxon>
    </lineage>
</organism>
<name>A0A2S5A0N3_9SPHI</name>
<dbReference type="SUPFAM" id="SSF56935">
    <property type="entry name" value="Porins"/>
    <property type="match status" value="1"/>
</dbReference>
<evidence type="ECO:0000313" key="2">
    <source>
        <dbReference type="EMBL" id="POY35812.1"/>
    </source>
</evidence>
<feature type="signal peptide" evidence="1">
    <location>
        <begin position="1"/>
        <end position="20"/>
    </location>
</feature>
<comment type="caution">
    <text evidence="2">The sequence shown here is derived from an EMBL/GenBank/DDBJ whole genome shotgun (WGS) entry which is preliminary data.</text>
</comment>
<evidence type="ECO:0008006" key="4">
    <source>
        <dbReference type="Google" id="ProtNLM"/>
    </source>
</evidence>
<dbReference type="AlphaFoldDB" id="A0A2S5A0N3"/>
<protein>
    <recommendedName>
        <fullName evidence="4">Porin</fullName>
    </recommendedName>
</protein>
<dbReference type="OrthoDB" id="638836at2"/>
<proteinExistence type="predicted"/>